<comment type="caution">
    <text evidence="13">The sequence shown here is derived from an EMBL/GenBank/DDBJ whole genome shotgun (WGS) entry which is preliminary data.</text>
</comment>
<dbReference type="Pfam" id="PF03118">
    <property type="entry name" value="RNA_pol_A_CTD"/>
    <property type="match status" value="1"/>
</dbReference>
<keyword evidence="4 11" id="KW-0240">DNA-directed RNA polymerase</keyword>
<evidence type="ECO:0000313" key="14">
    <source>
        <dbReference type="Proteomes" id="UP000231414"/>
    </source>
</evidence>
<evidence type="ECO:0000256" key="2">
    <source>
        <dbReference type="ARBA" id="ARBA00012418"/>
    </source>
</evidence>
<sequence>MILPSDVSVKLISQSKNRGLLEVSPLPTGFGHTLGNSLRRILLSQIKGAAVTQVKIKGVSHKFSNVPGVKQDVLELTLRLKQIRLKIFGDQTVVLQISKQGPGEVTAADIKTGGDCEVINKDLVIADLSDKNVKLEMEILASPGYGYTMCDGQESDKLGVIVLDSIYSPVFSVSYEVNTARVGQQTNLDKLTLDITTDGSISPQQAFVHAATILGDYFDRLKMGQVVKALPDQDAVVENEEDILSAKDKDIPVDDLNLPIRIINSLKKGGIETLGDLSKTSEETLRKIRNVGGKSLEKIKKTLESEGFVS</sequence>
<comment type="catalytic activity">
    <reaction evidence="10 11">
        <text>RNA(n) + a ribonucleoside 5'-triphosphate = RNA(n+1) + diphosphate</text>
        <dbReference type="Rhea" id="RHEA:21248"/>
        <dbReference type="Rhea" id="RHEA-COMP:14527"/>
        <dbReference type="Rhea" id="RHEA-COMP:17342"/>
        <dbReference type="ChEBI" id="CHEBI:33019"/>
        <dbReference type="ChEBI" id="CHEBI:61557"/>
        <dbReference type="ChEBI" id="CHEBI:140395"/>
        <dbReference type="EC" id="2.7.7.6"/>
    </reaction>
</comment>
<dbReference type="SUPFAM" id="SSF56553">
    <property type="entry name" value="Insert subdomain of RNA polymerase alpha subunit"/>
    <property type="match status" value="1"/>
</dbReference>
<dbReference type="FunFam" id="2.170.120.12:FF:000001">
    <property type="entry name" value="DNA-directed RNA polymerase subunit alpha"/>
    <property type="match status" value="1"/>
</dbReference>
<feature type="region of interest" description="Alpha N-terminal domain (alpha-NTD)" evidence="11">
    <location>
        <begin position="1"/>
        <end position="233"/>
    </location>
</feature>
<evidence type="ECO:0000256" key="9">
    <source>
        <dbReference type="ARBA" id="ARBA00033070"/>
    </source>
</evidence>
<dbReference type="InterPro" id="IPR011263">
    <property type="entry name" value="DNA-dir_RNA_pol_RpoA/D/Rpb3"/>
</dbReference>
<dbReference type="InterPro" id="IPR036643">
    <property type="entry name" value="RNApol_insert_sf"/>
</dbReference>
<organism evidence="13 14">
    <name type="scientific">candidate division WWE3 bacterium CG08_land_8_20_14_0_20_43_13</name>
    <dbReference type="NCBI Taxonomy" id="1975087"/>
    <lineage>
        <taxon>Bacteria</taxon>
        <taxon>Katanobacteria</taxon>
    </lineage>
</organism>
<feature type="domain" description="DNA-directed RNA polymerase RpoA/D/Rpb3-type" evidence="12">
    <location>
        <begin position="18"/>
        <end position="224"/>
    </location>
</feature>
<evidence type="ECO:0000256" key="8">
    <source>
        <dbReference type="ARBA" id="ARBA00032524"/>
    </source>
</evidence>
<dbReference type="InterPro" id="IPR011260">
    <property type="entry name" value="RNAP_asu_C"/>
</dbReference>
<dbReference type="SUPFAM" id="SSF47789">
    <property type="entry name" value="C-terminal domain of RNA polymerase alpha subunit"/>
    <property type="match status" value="1"/>
</dbReference>
<dbReference type="GO" id="GO:0006351">
    <property type="term" value="P:DNA-templated transcription"/>
    <property type="evidence" value="ECO:0007669"/>
    <property type="project" value="UniProtKB-UniRule"/>
</dbReference>
<comment type="similarity">
    <text evidence="1 11">Belongs to the RNA polymerase alpha chain family.</text>
</comment>
<evidence type="ECO:0000256" key="6">
    <source>
        <dbReference type="ARBA" id="ARBA00022695"/>
    </source>
</evidence>
<dbReference type="Pfam" id="PF01193">
    <property type="entry name" value="RNA_pol_L"/>
    <property type="match status" value="1"/>
</dbReference>
<dbReference type="SUPFAM" id="SSF55257">
    <property type="entry name" value="RBP11-like subunits of RNA polymerase"/>
    <property type="match status" value="1"/>
</dbReference>
<dbReference type="NCBIfam" id="NF003519">
    <property type="entry name" value="PRK05182.2-5"/>
    <property type="match status" value="1"/>
</dbReference>
<dbReference type="Gene3D" id="2.170.120.12">
    <property type="entry name" value="DNA-directed RNA polymerase, insert domain"/>
    <property type="match status" value="1"/>
</dbReference>
<comment type="domain">
    <text evidence="11">The N-terminal domain is essential for RNAP assembly and basal transcription, whereas the C-terminal domain is involved in interaction with transcriptional regulators and with upstream promoter elements.</text>
</comment>
<proteinExistence type="inferred from homology"/>
<name>A0A2H0X777_UNCKA</name>
<dbReference type="NCBIfam" id="TIGR02027">
    <property type="entry name" value="rpoA"/>
    <property type="match status" value="1"/>
</dbReference>
<evidence type="ECO:0000256" key="5">
    <source>
        <dbReference type="ARBA" id="ARBA00022679"/>
    </source>
</evidence>
<dbReference type="GO" id="GO:0005737">
    <property type="term" value="C:cytoplasm"/>
    <property type="evidence" value="ECO:0007669"/>
    <property type="project" value="UniProtKB-ARBA"/>
</dbReference>
<dbReference type="Gene3D" id="3.30.1360.10">
    <property type="entry name" value="RNA polymerase, RBP11-like subunit"/>
    <property type="match status" value="1"/>
</dbReference>
<comment type="subunit">
    <text evidence="11">Homodimer. The RNAP catalytic core consists of 2 alpha, 1 beta, 1 beta' and 1 omega subunit. When a sigma factor is associated with the core the holoenzyme is formed, which can initiate transcription.</text>
</comment>
<dbReference type="Gene3D" id="1.10.150.20">
    <property type="entry name" value="5' to 3' exonuclease, C-terminal subdomain"/>
    <property type="match status" value="1"/>
</dbReference>
<keyword evidence="5 11" id="KW-0808">Transferase</keyword>
<comment type="function">
    <text evidence="11">DNA-dependent RNA polymerase catalyzes the transcription of DNA into RNA using the four ribonucleoside triphosphates as substrates.</text>
</comment>
<dbReference type="CDD" id="cd06928">
    <property type="entry name" value="RNAP_alpha_NTD"/>
    <property type="match status" value="1"/>
</dbReference>
<evidence type="ECO:0000256" key="10">
    <source>
        <dbReference type="ARBA" id="ARBA00048552"/>
    </source>
</evidence>
<dbReference type="SMART" id="SM00662">
    <property type="entry name" value="RPOLD"/>
    <property type="match status" value="1"/>
</dbReference>
<protein>
    <recommendedName>
        <fullName evidence="3 11">DNA-directed RNA polymerase subunit alpha</fullName>
        <shortName evidence="11">RNAP subunit alpha</shortName>
        <ecNumber evidence="2 11">2.7.7.6</ecNumber>
    </recommendedName>
    <alternativeName>
        <fullName evidence="9 11">RNA polymerase subunit alpha</fullName>
    </alternativeName>
    <alternativeName>
        <fullName evidence="8 11">Transcriptase subunit alpha</fullName>
    </alternativeName>
</protein>
<dbReference type="Pfam" id="PF01000">
    <property type="entry name" value="RNA_pol_A_bac"/>
    <property type="match status" value="1"/>
</dbReference>
<gene>
    <name evidence="11" type="primary">rpoA</name>
    <name evidence="13" type="ORF">COT52_01940</name>
</gene>
<keyword evidence="7 11" id="KW-0804">Transcription</keyword>
<keyword evidence="6 11" id="KW-0548">Nucleotidyltransferase</keyword>
<feature type="region of interest" description="Alpha C-terminal domain (alpha-CTD)" evidence="11">
    <location>
        <begin position="249"/>
        <end position="310"/>
    </location>
</feature>
<dbReference type="InterPro" id="IPR036603">
    <property type="entry name" value="RBP11-like"/>
</dbReference>
<accession>A0A2H0X777</accession>
<dbReference type="EC" id="2.7.7.6" evidence="2 11"/>
<dbReference type="HAMAP" id="MF_00059">
    <property type="entry name" value="RNApol_bact_RpoA"/>
    <property type="match status" value="1"/>
</dbReference>
<dbReference type="AlphaFoldDB" id="A0A2H0X777"/>
<dbReference type="GO" id="GO:0003677">
    <property type="term" value="F:DNA binding"/>
    <property type="evidence" value="ECO:0007669"/>
    <property type="project" value="UniProtKB-UniRule"/>
</dbReference>
<evidence type="ECO:0000256" key="1">
    <source>
        <dbReference type="ARBA" id="ARBA00007123"/>
    </source>
</evidence>
<dbReference type="GO" id="GO:0003899">
    <property type="term" value="F:DNA-directed RNA polymerase activity"/>
    <property type="evidence" value="ECO:0007669"/>
    <property type="project" value="UniProtKB-UniRule"/>
</dbReference>
<evidence type="ECO:0000256" key="3">
    <source>
        <dbReference type="ARBA" id="ARBA00015972"/>
    </source>
</evidence>
<dbReference type="EMBL" id="PEYW01000029">
    <property type="protein sequence ID" value="PIS20762.1"/>
    <property type="molecule type" value="Genomic_DNA"/>
</dbReference>
<dbReference type="Proteomes" id="UP000231414">
    <property type="component" value="Unassembled WGS sequence"/>
</dbReference>
<dbReference type="InterPro" id="IPR011773">
    <property type="entry name" value="DNA-dir_RpoA"/>
</dbReference>
<evidence type="ECO:0000256" key="11">
    <source>
        <dbReference type="HAMAP-Rule" id="MF_00059"/>
    </source>
</evidence>
<evidence type="ECO:0000259" key="12">
    <source>
        <dbReference type="SMART" id="SM00662"/>
    </source>
</evidence>
<evidence type="ECO:0000256" key="7">
    <source>
        <dbReference type="ARBA" id="ARBA00023163"/>
    </source>
</evidence>
<evidence type="ECO:0000313" key="13">
    <source>
        <dbReference type="EMBL" id="PIS20762.1"/>
    </source>
</evidence>
<dbReference type="InterPro" id="IPR011262">
    <property type="entry name" value="DNA-dir_RNA_pol_insert"/>
</dbReference>
<reference evidence="14" key="1">
    <citation type="submission" date="2017-09" db="EMBL/GenBank/DDBJ databases">
        <title>Depth-based differentiation of microbial function through sediment-hosted aquifers and enrichment of novel symbionts in the deep terrestrial subsurface.</title>
        <authorList>
            <person name="Probst A.J."/>
            <person name="Ladd B."/>
            <person name="Jarett J.K."/>
            <person name="Geller-Mcgrath D.E."/>
            <person name="Sieber C.M.K."/>
            <person name="Emerson J.B."/>
            <person name="Anantharaman K."/>
            <person name="Thomas B.C."/>
            <person name="Malmstrom R."/>
            <person name="Stieglmeier M."/>
            <person name="Klingl A."/>
            <person name="Woyke T."/>
            <person name="Ryan C.M."/>
            <person name="Banfield J.F."/>
        </authorList>
    </citation>
    <scope>NUCLEOTIDE SEQUENCE [LARGE SCALE GENOMIC DNA]</scope>
</reference>
<dbReference type="GO" id="GO:0046983">
    <property type="term" value="F:protein dimerization activity"/>
    <property type="evidence" value="ECO:0007669"/>
    <property type="project" value="InterPro"/>
</dbReference>
<dbReference type="GO" id="GO:0000428">
    <property type="term" value="C:DNA-directed RNA polymerase complex"/>
    <property type="evidence" value="ECO:0007669"/>
    <property type="project" value="UniProtKB-KW"/>
</dbReference>
<evidence type="ECO:0000256" key="4">
    <source>
        <dbReference type="ARBA" id="ARBA00022478"/>
    </source>
</evidence>